<dbReference type="GO" id="GO:0008654">
    <property type="term" value="P:phospholipid biosynthetic process"/>
    <property type="evidence" value="ECO:0007669"/>
    <property type="project" value="UniProtKB-UniRule"/>
</dbReference>
<dbReference type="SMART" id="SM01207">
    <property type="entry name" value="G3P_acyltransf"/>
    <property type="match status" value="1"/>
</dbReference>
<feature type="transmembrane region" description="Helical" evidence="10">
    <location>
        <begin position="120"/>
        <end position="147"/>
    </location>
</feature>
<dbReference type="GO" id="GO:0043772">
    <property type="term" value="F:acyl-phosphate glycerol-3-phosphate acyltransferase activity"/>
    <property type="evidence" value="ECO:0007669"/>
    <property type="project" value="UniProtKB-UniRule"/>
</dbReference>
<dbReference type="EMBL" id="JACRSV010000003">
    <property type="protein sequence ID" value="MBC8560334.1"/>
    <property type="molecule type" value="Genomic_DNA"/>
</dbReference>
<protein>
    <recommendedName>
        <fullName evidence="10">Glycerol-3-phosphate acyltransferase</fullName>
    </recommendedName>
    <alternativeName>
        <fullName evidence="10">Acyl-PO4 G3P acyltransferase</fullName>
    </alternativeName>
    <alternativeName>
        <fullName evidence="10">Acyl-phosphate--glycerol-3-phosphate acyltransferase</fullName>
    </alternativeName>
    <alternativeName>
        <fullName evidence="10">G3P acyltransferase</fullName>
        <shortName evidence="10">GPAT</shortName>
        <ecNumber evidence="10">2.3.1.275</ecNumber>
    </alternativeName>
    <alternativeName>
        <fullName evidence="10">Lysophosphatidic acid synthase</fullName>
        <shortName evidence="10">LPA synthase</shortName>
    </alternativeName>
</protein>
<keyword evidence="5 10" id="KW-1133">Transmembrane helix</keyword>
<comment type="caution">
    <text evidence="11">The sequence shown here is derived from an EMBL/GenBank/DDBJ whole genome shotgun (WGS) entry which is preliminary data.</text>
</comment>
<evidence type="ECO:0000256" key="8">
    <source>
        <dbReference type="ARBA" id="ARBA00023209"/>
    </source>
</evidence>
<organism evidence="11 12">
    <name type="scientific">Fumia xinanensis</name>
    <dbReference type="NCBI Taxonomy" id="2763659"/>
    <lineage>
        <taxon>Bacteria</taxon>
        <taxon>Bacillati</taxon>
        <taxon>Bacillota</taxon>
        <taxon>Clostridia</taxon>
        <taxon>Eubacteriales</taxon>
        <taxon>Oscillospiraceae</taxon>
        <taxon>Fumia</taxon>
    </lineage>
</organism>
<dbReference type="EC" id="2.3.1.275" evidence="10"/>
<feature type="transmembrane region" description="Helical" evidence="10">
    <location>
        <begin position="154"/>
        <end position="173"/>
    </location>
</feature>
<evidence type="ECO:0000313" key="11">
    <source>
        <dbReference type="EMBL" id="MBC8560334.1"/>
    </source>
</evidence>
<comment type="similarity">
    <text evidence="10">Belongs to the PlsY family.</text>
</comment>
<keyword evidence="9 10" id="KW-1208">Phospholipid metabolism</keyword>
<keyword evidence="1 10" id="KW-1003">Cell membrane</keyword>
<feature type="transmembrane region" description="Helical" evidence="10">
    <location>
        <begin position="58"/>
        <end position="82"/>
    </location>
</feature>
<comment type="subunit">
    <text evidence="10">Probably interacts with PlsX.</text>
</comment>
<evidence type="ECO:0000256" key="2">
    <source>
        <dbReference type="ARBA" id="ARBA00022516"/>
    </source>
</evidence>
<gene>
    <name evidence="10 11" type="primary">plsY</name>
    <name evidence="11" type="ORF">H8710_09695</name>
</gene>
<comment type="function">
    <text evidence="10">Catalyzes the transfer of an acyl group from acyl-phosphate (acyl-PO(4)) to glycerol-3-phosphate (G3P) to form lysophosphatidic acid (LPA). This enzyme utilizes acyl-phosphate as fatty acyl donor, but not acyl-CoA or acyl-ACP.</text>
</comment>
<sequence length="217" mass="23169">MVLFRLILSVVLAGVLAYLVGSINFAIIVSKLFAQKDIRDYGSGNAGMTNVLRTFGKLPAVITTVGDFCKGIIAVLLGHLIIHYVGGATDVFYADYLMALLALLGHCFPVFYGFKGGKGILVSAGIILILDPIVFLVVLAVFGIVVAISKIVSLASISAAVVFPIATLVQGLIIRSDVVWFDTLSALLIGGIVVFMHRSNIKRLLNGTENKFGKKKQ</sequence>
<keyword evidence="6 10" id="KW-0443">Lipid metabolism</keyword>
<evidence type="ECO:0000256" key="10">
    <source>
        <dbReference type="HAMAP-Rule" id="MF_01043"/>
    </source>
</evidence>
<dbReference type="InterPro" id="IPR003811">
    <property type="entry name" value="G3P_acylTferase_PlsY"/>
</dbReference>
<evidence type="ECO:0000313" key="12">
    <source>
        <dbReference type="Proteomes" id="UP000610760"/>
    </source>
</evidence>
<comment type="catalytic activity">
    <reaction evidence="10">
        <text>an acyl phosphate + sn-glycerol 3-phosphate = a 1-acyl-sn-glycero-3-phosphate + phosphate</text>
        <dbReference type="Rhea" id="RHEA:34075"/>
        <dbReference type="ChEBI" id="CHEBI:43474"/>
        <dbReference type="ChEBI" id="CHEBI:57597"/>
        <dbReference type="ChEBI" id="CHEBI:57970"/>
        <dbReference type="ChEBI" id="CHEBI:59918"/>
        <dbReference type="EC" id="2.3.1.275"/>
    </reaction>
</comment>
<keyword evidence="3 10" id="KW-0808">Transferase</keyword>
<dbReference type="PANTHER" id="PTHR30309:SF0">
    <property type="entry name" value="GLYCEROL-3-PHOSPHATE ACYLTRANSFERASE-RELATED"/>
    <property type="match status" value="1"/>
</dbReference>
<dbReference type="HAMAP" id="MF_01043">
    <property type="entry name" value="PlsY"/>
    <property type="match status" value="1"/>
</dbReference>
<keyword evidence="2 10" id="KW-0444">Lipid biosynthesis</keyword>
<dbReference type="RefSeq" id="WP_249295340.1">
    <property type="nucleotide sequence ID" value="NZ_JACRSV010000003.1"/>
</dbReference>
<feature type="transmembrane region" description="Helical" evidence="10">
    <location>
        <begin position="179"/>
        <end position="196"/>
    </location>
</feature>
<comment type="pathway">
    <text evidence="10">Lipid metabolism; phospholipid metabolism.</text>
</comment>
<evidence type="ECO:0000256" key="7">
    <source>
        <dbReference type="ARBA" id="ARBA00023136"/>
    </source>
</evidence>
<proteinExistence type="inferred from homology"/>
<keyword evidence="11" id="KW-0012">Acyltransferase</keyword>
<dbReference type="AlphaFoldDB" id="A0A926E566"/>
<reference evidence="11" key="1">
    <citation type="submission" date="2020-08" db="EMBL/GenBank/DDBJ databases">
        <title>Genome public.</title>
        <authorList>
            <person name="Liu C."/>
            <person name="Sun Q."/>
        </authorList>
    </citation>
    <scope>NUCLEOTIDE SEQUENCE</scope>
    <source>
        <strain evidence="11">NSJ-33</strain>
    </source>
</reference>
<keyword evidence="12" id="KW-1185">Reference proteome</keyword>
<evidence type="ECO:0000256" key="5">
    <source>
        <dbReference type="ARBA" id="ARBA00022989"/>
    </source>
</evidence>
<keyword evidence="4 10" id="KW-0812">Transmembrane</keyword>
<evidence type="ECO:0000256" key="1">
    <source>
        <dbReference type="ARBA" id="ARBA00022475"/>
    </source>
</evidence>
<dbReference type="GO" id="GO:0005886">
    <property type="term" value="C:plasma membrane"/>
    <property type="evidence" value="ECO:0007669"/>
    <property type="project" value="UniProtKB-SubCell"/>
</dbReference>
<evidence type="ECO:0000256" key="3">
    <source>
        <dbReference type="ARBA" id="ARBA00022679"/>
    </source>
</evidence>
<keyword evidence="7 10" id="KW-0472">Membrane</keyword>
<name>A0A926E566_9FIRM</name>
<dbReference type="Pfam" id="PF02660">
    <property type="entry name" value="G3P_acyltransf"/>
    <property type="match status" value="1"/>
</dbReference>
<dbReference type="NCBIfam" id="TIGR00023">
    <property type="entry name" value="glycerol-3-phosphate 1-O-acyltransferase PlsY"/>
    <property type="match status" value="1"/>
</dbReference>
<evidence type="ECO:0000256" key="6">
    <source>
        <dbReference type="ARBA" id="ARBA00023098"/>
    </source>
</evidence>
<dbReference type="Proteomes" id="UP000610760">
    <property type="component" value="Unassembled WGS sequence"/>
</dbReference>
<evidence type="ECO:0000256" key="4">
    <source>
        <dbReference type="ARBA" id="ARBA00022692"/>
    </source>
</evidence>
<feature type="transmembrane region" description="Helical" evidence="10">
    <location>
        <begin position="94"/>
        <end position="114"/>
    </location>
</feature>
<keyword evidence="8 10" id="KW-0594">Phospholipid biosynthesis</keyword>
<dbReference type="PANTHER" id="PTHR30309">
    <property type="entry name" value="INNER MEMBRANE PROTEIN YGIH"/>
    <property type="match status" value="1"/>
</dbReference>
<comment type="subcellular location">
    <subcellularLocation>
        <location evidence="10">Cell membrane</location>
        <topology evidence="10">Multi-pass membrane protein</topology>
    </subcellularLocation>
</comment>
<evidence type="ECO:0000256" key="9">
    <source>
        <dbReference type="ARBA" id="ARBA00023264"/>
    </source>
</evidence>
<accession>A0A926E566</accession>